<comment type="similarity">
    <text evidence="1">Belongs to the LysR transcriptional regulatory family.</text>
</comment>
<comment type="caution">
    <text evidence="8">The sequence shown here is derived from an EMBL/GenBank/DDBJ whole genome shotgun (WGS) entry which is preliminary data.</text>
</comment>
<evidence type="ECO:0000256" key="5">
    <source>
        <dbReference type="ARBA" id="ARBA00039279"/>
    </source>
</evidence>
<organism evidence="8 9">
    <name type="scientific">Azospirillum endophyticum</name>
    <dbReference type="NCBI Taxonomy" id="2800326"/>
    <lineage>
        <taxon>Bacteria</taxon>
        <taxon>Pseudomonadati</taxon>
        <taxon>Pseudomonadota</taxon>
        <taxon>Alphaproteobacteria</taxon>
        <taxon>Rhodospirillales</taxon>
        <taxon>Azospirillaceae</taxon>
        <taxon>Azospirillum</taxon>
    </lineage>
</organism>
<dbReference type="PANTHER" id="PTHR30126:SF5">
    <property type="entry name" value="HTH-TYPE TRANSCRIPTIONAL ACTIVATOR CMPR"/>
    <property type="match status" value="1"/>
</dbReference>
<evidence type="ECO:0000256" key="6">
    <source>
        <dbReference type="ARBA" id="ARBA00043141"/>
    </source>
</evidence>
<proteinExistence type="inferred from homology"/>
<feature type="domain" description="HTH lysR-type" evidence="7">
    <location>
        <begin position="11"/>
        <end position="67"/>
    </location>
</feature>
<dbReference type="Gene3D" id="1.10.10.10">
    <property type="entry name" value="Winged helix-like DNA-binding domain superfamily/Winged helix DNA-binding domain"/>
    <property type="match status" value="1"/>
</dbReference>
<dbReference type="InterPro" id="IPR000847">
    <property type="entry name" value="LysR_HTH_N"/>
</dbReference>
<dbReference type="PANTHER" id="PTHR30126">
    <property type="entry name" value="HTH-TYPE TRANSCRIPTIONAL REGULATOR"/>
    <property type="match status" value="1"/>
</dbReference>
<dbReference type="PROSITE" id="PS50931">
    <property type="entry name" value="HTH_LYSR"/>
    <property type="match status" value="1"/>
</dbReference>
<dbReference type="Pfam" id="PF03466">
    <property type="entry name" value="LysR_substrate"/>
    <property type="match status" value="1"/>
</dbReference>
<dbReference type="Gene3D" id="3.40.190.10">
    <property type="entry name" value="Periplasmic binding protein-like II"/>
    <property type="match status" value="2"/>
</dbReference>
<dbReference type="InterPro" id="IPR005119">
    <property type="entry name" value="LysR_subst-bd"/>
</dbReference>
<evidence type="ECO:0000256" key="3">
    <source>
        <dbReference type="ARBA" id="ARBA00023125"/>
    </source>
</evidence>
<evidence type="ECO:0000313" key="8">
    <source>
        <dbReference type="EMBL" id="MBK1836771.1"/>
    </source>
</evidence>
<keyword evidence="3" id="KW-0238">DNA-binding</keyword>
<dbReference type="SUPFAM" id="SSF53850">
    <property type="entry name" value="Periplasmic binding protein-like II"/>
    <property type="match status" value="1"/>
</dbReference>
<evidence type="ECO:0000313" key="9">
    <source>
        <dbReference type="Proteomes" id="UP000652760"/>
    </source>
</evidence>
<dbReference type="SUPFAM" id="SSF46785">
    <property type="entry name" value="Winged helix' DNA-binding domain"/>
    <property type="match status" value="1"/>
</dbReference>
<name>A0ABS1F035_9PROT</name>
<dbReference type="InterPro" id="IPR036390">
    <property type="entry name" value="WH_DNA-bd_sf"/>
</dbReference>
<evidence type="ECO:0000259" key="7">
    <source>
        <dbReference type="PROSITE" id="PS50931"/>
    </source>
</evidence>
<evidence type="ECO:0000256" key="2">
    <source>
        <dbReference type="ARBA" id="ARBA00023015"/>
    </source>
</evidence>
<sequence length="328" mass="35603">MERPLTIQHATLRQLQIFTAAARSLSFARVAEQFGLTPGAVSFQIKQVEGHCGFPLFERMGRGVVLTEAGRDLLDHAALVLQALDNADRRMQALREVTGGNVTIGLVSTAKYIAPHMISRFREERPGVSIHLQDGNRREVNAMVAKGEVDLAIMGRPLDEEELLGEPFARHPSSIICAPTHCLADAPALRLSDLAGSGFIAREEGAGTRALTDAYFNSRGFTPNIVMTSSSNETIKQAVMAGIGIALLSRHTVDLELALGMLRELKVEGLPLMRSWYIAHRRSLPLLPVHAQLRSYLLERGQAIIDGLQAGHQALASGAGKPKSSPRV</sequence>
<gene>
    <name evidence="8" type="ORF">JHL17_05035</name>
</gene>
<protein>
    <recommendedName>
        <fullName evidence="5">HTH-type transcriptional regulator CbbR</fullName>
    </recommendedName>
    <alternativeName>
        <fullName evidence="6">RuBisCO operon transcriptional regulator</fullName>
    </alternativeName>
</protein>
<dbReference type="InterPro" id="IPR036388">
    <property type="entry name" value="WH-like_DNA-bd_sf"/>
</dbReference>
<keyword evidence="9" id="KW-1185">Reference proteome</keyword>
<evidence type="ECO:0000256" key="4">
    <source>
        <dbReference type="ARBA" id="ARBA00023163"/>
    </source>
</evidence>
<dbReference type="Pfam" id="PF00126">
    <property type="entry name" value="HTH_1"/>
    <property type="match status" value="1"/>
</dbReference>
<dbReference type="Proteomes" id="UP000652760">
    <property type="component" value="Unassembled WGS sequence"/>
</dbReference>
<keyword evidence="4" id="KW-0804">Transcription</keyword>
<reference evidence="9" key="1">
    <citation type="submission" date="2021-01" db="EMBL/GenBank/DDBJ databases">
        <title>Genome public.</title>
        <authorList>
            <person name="Liu C."/>
            <person name="Sun Q."/>
        </authorList>
    </citation>
    <scope>NUCLEOTIDE SEQUENCE [LARGE SCALE GENOMIC DNA]</scope>
    <source>
        <strain evidence="9">YIM B02556</strain>
    </source>
</reference>
<evidence type="ECO:0000256" key="1">
    <source>
        <dbReference type="ARBA" id="ARBA00009437"/>
    </source>
</evidence>
<dbReference type="EMBL" id="JAENHM010000018">
    <property type="protein sequence ID" value="MBK1836771.1"/>
    <property type="molecule type" value="Genomic_DNA"/>
</dbReference>
<keyword evidence="2" id="KW-0805">Transcription regulation</keyword>
<accession>A0ABS1F035</accession>